<dbReference type="SUPFAM" id="SSF46785">
    <property type="entry name" value="Winged helix' DNA-binding domain"/>
    <property type="match status" value="3"/>
</dbReference>
<feature type="domain" description="O-methyltransferase dimerisation" evidence="5">
    <location>
        <begin position="766"/>
        <end position="851"/>
    </location>
</feature>
<dbReference type="Pfam" id="PF00891">
    <property type="entry name" value="Methyltransf_2"/>
    <property type="match status" value="3"/>
</dbReference>
<proteinExistence type="predicted"/>
<dbReference type="Gene3D" id="1.10.10.10">
    <property type="entry name" value="Winged helix-like DNA-binding domain superfamily/Winged helix DNA-binding domain"/>
    <property type="match status" value="3"/>
</dbReference>
<feature type="domain" description="O-methyltransferase dimerisation" evidence="5">
    <location>
        <begin position="415"/>
        <end position="495"/>
    </location>
</feature>
<dbReference type="AlphaFoldDB" id="A0AAQ3WI43"/>
<evidence type="ECO:0000256" key="2">
    <source>
        <dbReference type="ARBA" id="ARBA00022679"/>
    </source>
</evidence>
<evidence type="ECO:0008006" key="8">
    <source>
        <dbReference type="Google" id="ProtNLM"/>
    </source>
</evidence>
<dbReference type="GO" id="GO:0008171">
    <property type="term" value="F:O-methyltransferase activity"/>
    <property type="evidence" value="ECO:0007669"/>
    <property type="project" value="InterPro"/>
</dbReference>
<accession>A0AAQ3WI43</accession>
<reference evidence="6 7" key="1">
    <citation type="submission" date="2024-02" db="EMBL/GenBank/DDBJ databases">
        <title>High-quality chromosome-scale genome assembly of Pensacola bahiagrass (Paspalum notatum Flugge var. saurae).</title>
        <authorList>
            <person name="Vega J.M."/>
            <person name="Podio M."/>
            <person name="Orjuela J."/>
            <person name="Siena L.A."/>
            <person name="Pessino S.C."/>
            <person name="Combes M.C."/>
            <person name="Mariac C."/>
            <person name="Albertini E."/>
            <person name="Pupilli F."/>
            <person name="Ortiz J.P.A."/>
            <person name="Leblanc O."/>
        </authorList>
    </citation>
    <scope>NUCLEOTIDE SEQUENCE [LARGE SCALE GENOMIC DNA]</scope>
    <source>
        <strain evidence="6">R1</strain>
        <tissue evidence="6">Leaf</tissue>
    </source>
</reference>
<evidence type="ECO:0000259" key="4">
    <source>
        <dbReference type="Pfam" id="PF00891"/>
    </source>
</evidence>
<evidence type="ECO:0000256" key="3">
    <source>
        <dbReference type="ARBA" id="ARBA00022691"/>
    </source>
</evidence>
<feature type="domain" description="O-methyltransferase C-terminal" evidence="4">
    <location>
        <begin position="129"/>
        <end position="342"/>
    </location>
</feature>
<gene>
    <name evidence="6" type="ORF">U9M48_011854</name>
</gene>
<keyword evidence="2" id="KW-0808">Transferase</keyword>
<organism evidence="6 7">
    <name type="scientific">Paspalum notatum var. saurae</name>
    <dbReference type="NCBI Taxonomy" id="547442"/>
    <lineage>
        <taxon>Eukaryota</taxon>
        <taxon>Viridiplantae</taxon>
        <taxon>Streptophyta</taxon>
        <taxon>Embryophyta</taxon>
        <taxon>Tracheophyta</taxon>
        <taxon>Spermatophyta</taxon>
        <taxon>Magnoliopsida</taxon>
        <taxon>Liliopsida</taxon>
        <taxon>Poales</taxon>
        <taxon>Poaceae</taxon>
        <taxon>PACMAD clade</taxon>
        <taxon>Panicoideae</taxon>
        <taxon>Andropogonodae</taxon>
        <taxon>Paspaleae</taxon>
        <taxon>Paspalinae</taxon>
        <taxon>Paspalum</taxon>
    </lineage>
</organism>
<feature type="domain" description="O-methyltransferase C-terminal" evidence="4">
    <location>
        <begin position="526"/>
        <end position="739"/>
    </location>
</feature>
<dbReference type="EMBL" id="CP144747">
    <property type="protein sequence ID" value="WVZ62066.1"/>
    <property type="molecule type" value="Genomic_DNA"/>
</dbReference>
<evidence type="ECO:0000313" key="6">
    <source>
        <dbReference type="EMBL" id="WVZ62066.1"/>
    </source>
</evidence>
<evidence type="ECO:0000259" key="5">
    <source>
        <dbReference type="Pfam" id="PF08100"/>
    </source>
</evidence>
<feature type="domain" description="O-methyltransferase C-terminal" evidence="4">
    <location>
        <begin position="938"/>
        <end position="1080"/>
    </location>
</feature>
<keyword evidence="3" id="KW-0949">S-adenosyl-L-methionine</keyword>
<dbReference type="PANTHER" id="PTHR11746">
    <property type="entry name" value="O-METHYLTRANSFERASE"/>
    <property type="match status" value="1"/>
</dbReference>
<protein>
    <recommendedName>
        <fullName evidence="8">O-methyltransferase</fullName>
    </recommendedName>
</protein>
<dbReference type="Proteomes" id="UP001341281">
    <property type="component" value="Chromosome 03"/>
</dbReference>
<dbReference type="SUPFAM" id="SSF53335">
    <property type="entry name" value="S-adenosyl-L-methionine-dependent methyltransferases"/>
    <property type="match status" value="3"/>
</dbReference>
<evidence type="ECO:0000256" key="1">
    <source>
        <dbReference type="ARBA" id="ARBA00022603"/>
    </source>
</evidence>
<evidence type="ECO:0000313" key="7">
    <source>
        <dbReference type="Proteomes" id="UP001341281"/>
    </source>
</evidence>
<keyword evidence="1" id="KW-0489">Methyltransferase</keyword>
<dbReference type="GO" id="GO:0032259">
    <property type="term" value="P:methylation"/>
    <property type="evidence" value="ECO:0007669"/>
    <property type="project" value="UniProtKB-KW"/>
</dbReference>
<dbReference type="Pfam" id="PF08100">
    <property type="entry name" value="Dimerisation"/>
    <property type="match status" value="3"/>
</dbReference>
<dbReference type="GO" id="GO:0046983">
    <property type="term" value="F:protein dimerization activity"/>
    <property type="evidence" value="ECO:0007669"/>
    <property type="project" value="InterPro"/>
</dbReference>
<dbReference type="InterPro" id="IPR029063">
    <property type="entry name" value="SAM-dependent_MTases_sf"/>
</dbReference>
<dbReference type="InterPro" id="IPR036390">
    <property type="entry name" value="WH_DNA-bd_sf"/>
</dbReference>
<keyword evidence="7" id="KW-1185">Reference proteome</keyword>
<name>A0AAQ3WI43_PASNO</name>
<dbReference type="InterPro" id="IPR036388">
    <property type="entry name" value="WH-like_DNA-bd_sf"/>
</dbReference>
<dbReference type="Gene3D" id="3.40.50.150">
    <property type="entry name" value="Vaccinia Virus protein VP39"/>
    <property type="match status" value="3"/>
</dbReference>
<dbReference type="InterPro" id="IPR012967">
    <property type="entry name" value="COMT_dimerisation"/>
</dbReference>
<feature type="domain" description="O-methyltransferase dimerisation" evidence="5">
    <location>
        <begin position="19"/>
        <end position="99"/>
    </location>
</feature>
<sequence length="1098" mass="120101">MSAQVPSDAELLQAQADLWRHSLLYLTPMALRCAVELGIPKAIYNLGGGATAAELITALSLPPSKLPFLRRLLQLLAASGVFTADDATYRINAVSYLLLDGVPGDDRHIDHTAFVLTATSARYMDAAMDLAGWFKKDVAASPFEALNGATLFHESMESLDADFHGAAKAALEAHDNLGIEIAMREFRDLFEGIESTTYICGYGDDKFARVLVKAFPHIRCTVLSYPNMIDAATKKAAGGVINYVEGDMFSSIPPSQTVVLKLILHHWPDEDCVKILYQCRKAIPPRKDGGKVLIGDIVIDYSDSKTMLETHLLMDVGMMTMTKGRQRDENEWRQIFMKAGFSDYKILKKFGARGVFETINNPGKSSTNLFADKSHTTLHNRSTSYHGAPTTMSAEANTLPVPSDAELLQAQADLWRHSLCYLTPMALRCAVELGIPTAIYNLGGGATAAELITALSLPSSKLPFLRRLLRLLAASGVFTADATTYRINAVSYLLVDGVADDDRHINHKAFVLTATSTRYMDAAMGLAGWFKKDVAAPAFEDVHGATLLHESMESLDADFHGAAKAALEAHDNLGIEIAMREFRDLFEGIESMTYCCGAYGDDKFARVLVKAFPHVRCTVLAYPNMIDAATKQAAGGVINYVEGDMFSFIPPSQTVVLKLILHHWTDEDCVKILSECRKAIPPRKDGGKVLIGDIVIDYSDSKTMLETHLLIDVGMMTMTKGRQRDENEWRQIFMKAGFSDYKILKKFGARAVPSDAELLQAQADLWRHSLSYLTAMSLRCAVEMGIRTAIYNLGGAATPAELITALSLPSSKLPFLRRLLRLLAASGVFTADDDAATTTTYRISPVSYLLVDGNAIGGGDARHINHASLVLTAASARSVDAAMGLAGWFRKDAAAPPFDELHGATFFHESMARLDAGFHGMANEALATHDNLGNEISLTYCCGAACGDDTFARAIVAAFPHIRCTVLAYPNMIDAATKQVVGGVINYVEGDLLSFIPPAQTVMLKLVLHHWTDEDCVKILSQCRKAIPSRKDGGKVLIGDIVIDYSGSKAMLETNLLMDIGMMTMTRGRQRDENEWRKIFIDYKILKKFGARGVFEVD</sequence>
<dbReference type="PROSITE" id="PS51683">
    <property type="entry name" value="SAM_OMT_II"/>
    <property type="match status" value="3"/>
</dbReference>
<dbReference type="InterPro" id="IPR001077">
    <property type="entry name" value="COMT_C"/>
</dbReference>
<dbReference type="InterPro" id="IPR016461">
    <property type="entry name" value="COMT-like"/>
</dbReference>